<feature type="transmembrane region" description="Helical" evidence="5">
    <location>
        <begin position="45"/>
        <end position="71"/>
    </location>
</feature>
<protein>
    <submittedName>
        <fullName evidence="7">MFS general substrate transporter</fullName>
    </submittedName>
</protein>
<dbReference type="EMBL" id="MU004232">
    <property type="protein sequence ID" value="KAF2672491.1"/>
    <property type="molecule type" value="Genomic_DNA"/>
</dbReference>
<dbReference type="PROSITE" id="PS50850">
    <property type="entry name" value="MFS"/>
    <property type="match status" value="1"/>
</dbReference>
<evidence type="ECO:0000256" key="1">
    <source>
        <dbReference type="ARBA" id="ARBA00004141"/>
    </source>
</evidence>
<feature type="transmembrane region" description="Helical" evidence="5">
    <location>
        <begin position="380"/>
        <end position="399"/>
    </location>
</feature>
<proteinExistence type="predicted"/>
<evidence type="ECO:0000256" key="4">
    <source>
        <dbReference type="ARBA" id="ARBA00023136"/>
    </source>
</evidence>
<keyword evidence="8" id="KW-1185">Reference proteome</keyword>
<dbReference type="Proteomes" id="UP000799302">
    <property type="component" value="Unassembled WGS sequence"/>
</dbReference>
<reference evidence="7" key="1">
    <citation type="journal article" date="2020" name="Stud. Mycol.">
        <title>101 Dothideomycetes genomes: a test case for predicting lifestyles and emergence of pathogens.</title>
        <authorList>
            <person name="Haridas S."/>
            <person name="Albert R."/>
            <person name="Binder M."/>
            <person name="Bloem J."/>
            <person name="Labutti K."/>
            <person name="Salamov A."/>
            <person name="Andreopoulos B."/>
            <person name="Baker S."/>
            <person name="Barry K."/>
            <person name="Bills G."/>
            <person name="Bluhm B."/>
            <person name="Cannon C."/>
            <person name="Castanera R."/>
            <person name="Culley D."/>
            <person name="Daum C."/>
            <person name="Ezra D."/>
            <person name="Gonzalez J."/>
            <person name="Henrissat B."/>
            <person name="Kuo A."/>
            <person name="Liang C."/>
            <person name="Lipzen A."/>
            <person name="Lutzoni F."/>
            <person name="Magnuson J."/>
            <person name="Mondo S."/>
            <person name="Nolan M."/>
            <person name="Ohm R."/>
            <person name="Pangilinan J."/>
            <person name="Park H.-J."/>
            <person name="Ramirez L."/>
            <person name="Alfaro M."/>
            <person name="Sun H."/>
            <person name="Tritt A."/>
            <person name="Yoshinaga Y."/>
            <person name="Zwiers L.-H."/>
            <person name="Turgeon B."/>
            <person name="Goodwin S."/>
            <person name="Spatafora J."/>
            <person name="Crous P."/>
            <person name="Grigoriev I."/>
        </authorList>
    </citation>
    <scope>NUCLEOTIDE SEQUENCE</scope>
    <source>
        <strain evidence="7">CBS 115976</strain>
    </source>
</reference>
<gene>
    <name evidence="7" type="ORF">BT63DRAFT_197388</name>
</gene>
<feature type="transmembrane region" description="Helical" evidence="5">
    <location>
        <begin position="199"/>
        <end position="222"/>
    </location>
</feature>
<feature type="transmembrane region" description="Helical" evidence="5">
    <location>
        <begin position="443"/>
        <end position="464"/>
    </location>
</feature>
<dbReference type="GO" id="GO:0005886">
    <property type="term" value="C:plasma membrane"/>
    <property type="evidence" value="ECO:0007669"/>
    <property type="project" value="TreeGrafter"/>
</dbReference>
<feature type="transmembrane region" description="Helical" evidence="5">
    <location>
        <begin position="243"/>
        <end position="262"/>
    </location>
</feature>
<dbReference type="InterPro" id="IPR011701">
    <property type="entry name" value="MFS"/>
</dbReference>
<dbReference type="Gene3D" id="1.20.1250.20">
    <property type="entry name" value="MFS general substrate transporter like domains"/>
    <property type="match status" value="1"/>
</dbReference>
<evidence type="ECO:0000256" key="2">
    <source>
        <dbReference type="ARBA" id="ARBA00022692"/>
    </source>
</evidence>
<name>A0A6A6ULW0_9PEZI</name>
<dbReference type="AlphaFoldDB" id="A0A6A6ULW0"/>
<evidence type="ECO:0000256" key="3">
    <source>
        <dbReference type="ARBA" id="ARBA00022989"/>
    </source>
</evidence>
<comment type="subcellular location">
    <subcellularLocation>
        <location evidence="1">Membrane</location>
        <topology evidence="1">Multi-pass membrane protein</topology>
    </subcellularLocation>
</comment>
<dbReference type="SUPFAM" id="SSF103473">
    <property type="entry name" value="MFS general substrate transporter"/>
    <property type="match status" value="1"/>
</dbReference>
<evidence type="ECO:0000313" key="8">
    <source>
        <dbReference type="Proteomes" id="UP000799302"/>
    </source>
</evidence>
<feature type="transmembrane region" description="Helical" evidence="5">
    <location>
        <begin position="274"/>
        <end position="293"/>
    </location>
</feature>
<feature type="transmembrane region" description="Helical" evidence="5">
    <location>
        <begin position="313"/>
        <end position="334"/>
    </location>
</feature>
<dbReference type="CDD" id="cd17502">
    <property type="entry name" value="MFS_Azr1_MDR_like"/>
    <property type="match status" value="1"/>
</dbReference>
<feature type="transmembrane region" description="Helical" evidence="5">
    <location>
        <begin position="354"/>
        <end position="373"/>
    </location>
</feature>
<feature type="transmembrane region" description="Helical" evidence="5">
    <location>
        <begin position="138"/>
        <end position="163"/>
    </location>
</feature>
<dbReference type="PANTHER" id="PTHR23501">
    <property type="entry name" value="MAJOR FACILITATOR SUPERFAMILY"/>
    <property type="match status" value="1"/>
</dbReference>
<dbReference type="OrthoDB" id="10021397at2759"/>
<sequence length="554" mass="58939">MQQVEVNNGEAIELNPISDEARQNKSAQQSIQNDDSEAYPESSKLFFILSSLCLAVFLVSLDEGIITTAIPKITDQFQSLSDAGWYASCYLITMSTSQLLFGKVFSYFPLKTSYVVSIAIFELGSLICGVAPSSSALIIGRAIAGIGGAGIMTGAFVIIAVSIPLHKRAVYLGLIEAVFAIGSVAGPLLGGVFTDSKLTWRWCFFINLPFGVIAAAITLYAIKTKASTPPSQQKSIMQKINKLDLPGQFLLLLALFCILYSLQMGGVVWPWNSVKIIILLVLGGVFSLAYIAFEIWKGNDAGLPPRIIGQRSIAFGAIFMAFLAGCLFTLMYYIPIWLQAIKGVSAVRSGILNLPFLLGVMATSLTSGALTSFVGYYNPFMIASGLFMGLGAGLLFSITPDAKEGMLIGYQLLAGLGVGLGIQQSNMAAMRVLSPEDIPVGAGIMQFALTLGGGLTVAIAQTVFQNTLISLIQARVPEIPDAANFVVNIGATELKAQVEKLGGPALVVEVLLAYNSAILKTFLLATVMGAVAILPALSMPWMSMKRRNMAASNT</sequence>
<dbReference type="GO" id="GO:0022857">
    <property type="term" value="F:transmembrane transporter activity"/>
    <property type="evidence" value="ECO:0007669"/>
    <property type="project" value="InterPro"/>
</dbReference>
<evidence type="ECO:0000256" key="5">
    <source>
        <dbReference type="SAM" id="Phobius"/>
    </source>
</evidence>
<feature type="transmembrane region" description="Helical" evidence="5">
    <location>
        <begin position="113"/>
        <end position="132"/>
    </location>
</feature>
<feature type="domain" description="Major facilitator superfamily (MFS) profile" evidence="6">
    <location>
        <begin position="48"/>
        <end position="544"/>
    </location>
</feature>
<dbReference type="PRINTS" id="PR01036">
    <property type="entry name" value="TCRTETB"/>
</dbReference>
<keyword evidence="4 5" id="KW-0472">Membrane</keyword>
<dbReference type="InterPro" id="IPR036259">
    <property type="entry name" value="MFS_trans_sf"/>
</dbReference>
<dbReference type="Pfam" id="PF07690">
    <property type="entry name" value="MFS_1"/>
    <property type="match status" value="1"/>
</dbReference>
<accession>A0A6A6ULW0</accession>
<dbReference type="InterPro" id="IPR020846">
    <property type="entry name" value="MFS_dom"/>
</dbReference>
<organism evidence="7 8">
    <name type="scientific">Microthyrium microscopicum</name>
    <dbReference type="NCBI Taxonomy" id="703497"/>
    <lineage>
        <taxon>Eukaryota</taxon>
        <taxon>Fungi</taxon>
        <taxon>Dikarya</taxon>
        <taxon>Ascomycota</taxon>
        <taxon>Pezizomycotina</taxon>
        <taxon>Dothideomycetes</taxon>
        <taxon>Dothideomycetes incertae sedis</taxon>
        <taxon>Microthyriales</taxon>
        <taxon>Microthyriaceae</taxon>
        <taxon>Microthyrium</taxon>
    </lineage>
</organism>
<feature type="transmembrane region" description="Helical" evidence="5">
    <location>
        <begin position="517"/>
        <end position="537"/>
    </location>
</feature>
<keyword evidence="2 5" id="KW-0812">Transmembrane</keyword>
<feature type="transmembrane region" description="Helical" evidence="5">
    <location>
        <begin position="170"/>
        <end position="193"/>
    </location>
</feature>
<evidence type="ECO:0000259" key="6">
    <source>
        <dbReference type="PROSITE" id="PS50850"/>
    </source>
</evidence>
<feature type="transmembrane region" description="Helical" evidence="5">
    <location>
        <begin position="405"/>
        <end position="422"/>
    </location>
</feature>
<keyword evidence="3 5" id="KW-1133">Transmembrane helix</keyword>
<dbReference type="PANTHER" id="PTHR23501:SF198">
    <property type="entry name" value="AZOLE RESISTANCE PROTEIN 1-RELATED"/>
    <property type="match status" value="1"/>
</dbReference>
<dbReference type="Gene3D" id="1.20.1720.10">
    <property type="entry name" value="Multidrug resistance protein D"/>
    <property type="match status" value="1"/>
</dbReference>
<evidence type="ECO:0000313" key="7">
    <source>
        <dbReference type="EMBL" id="KAF2672491.1"/>
    </source>
</evidence>